<feature type="compositionally biased region" description="Gly residues" evidence="4">
    <location>
        <begin position="724"/>
        <end position="738"/>
    </location>
</feature>
<dbReference type="GO" id="GO:0003723">
    <property type="term" value="F:RNA binding"/>
    <property type="evidence" value="ECO:0007669"/>
    <property type="project" value="UniProtKB-UniRule"/>
</dbReference>
<keyword evidence="2 3" id="KW-0694">RNA-binding</keyword>
<feature type="region of interest" description="Disordered" evidence="4">
    <location>
        <begin position="218"/>
        <end position="237"/>
    </location>
</feature>
<evidence type="ECO:0000256" key="4">
    <source>
        <dbReference type="SAM" id="MobiDB-lite"/>
    </source>
</evidence>
<dbReference type="InterPro" id="IPR012677">
    <property type="entry name" value="Nucleotide-bd_a/b_plait_sf"/>
</dbReference>
<dbReference type="CDD" id="cd12254">
    <property type="entry name" value="RRM_hnRNPH_ESRPs_RBM12_like"/>
    <property type="match status" value="4"/>
</dbReference>
<evidence type="ECO:0000256" key="2">
    <source>
        <dbReference type="ARBA" id="ARBA00022884"/>
    </source>
</evidence>
<dbReference type="InterPro" id="IPR000504">
    <property type="entry name" value="RRM_dom"/>
</dbReference>
<feature type="domain" description="RRM" evidence="5">
    <location>
        <begin position="367"/>
        <end position="447"/>
    </location>
</feature>
<evidence type="ECO:0000256" key="3">
    <source>
        <dbReference type="PROSITE-ProRule" id="PRU00176"/>
    </source>
</evidence>
<reference evidence="6" key="1">
    <citation type="submission" date="2021-01" db="EMBL/GenBank/DDBJ databases">
        <authorList>
            <person name="Corre E."/>
            <person name="Pelletier E."/>
            <person name="Niang G."/>
            <person name="Scheremetjew M."/>
            <person name="Finn R."/>
            <person name="Kale V."/>
            <person name="Holt S."/>
            <person name="Cochrane G."/>
            <person name="Meng A."/>
            <person name="Brown T."/>
            <person name="Cohen L."/>
        </authorList>
    </citation>
    <scope>NUCLEOTIDE SEQUENCE</scope>
    <source>
        <strain evidence="6">CCMP2078</strain>
    </source>
</reference>
<feature type="compositionally biased region" description="Polar residues" evidence="4">
    <location>
        <begin position="649"/>
        <end position="663"/>
    </location>
</feature>
<dbReference type="EMBL" id="HBEA01006270">
    <property type="protein sequence ID" value="CAD8255320.1"/>
    <property type="molecule type" value="Transcribed_RNA"/>
</dbReference>
<dbReference type="AlphaFoldDB" id="A0A7R9U5K5"/>
<dbReference type="PANTHER" id="PTHR13976">
    <property type="entry name" value="HETEROGENEOUS NUCLEAR RIBONUCLEOPROTEIN-RELATED"/>
    <property type="match status" value="1"/>
</dbReference>
<evidence type="ECO:0000259" key="5">
    <source>
        <dbReference type="PROSITE" id="PS50102"/>
    </source>
</evidence>
<feature type="domain" description="RRM" evidence="5">
    <location>
        <begin position="134"/>
        <end position="215"/>
    </location>
</feature>
<dbReference type="SMART" id="SM00360">
    <property type="entry name" value="RRM"/>
    <property type="match status" value="5"/>
</dbReference>
<proteinExistence type="predicted"/>
<gene>
    <name evidence="6" type="ORF">PPYR1160_LOCUS4812</name>
</gene>
<feature type="region of interest" description="Disordered" evidence="4">
    <location>
        <begin position="724"/>
        <end position="758"/>
    </location>
</feature>
<sequence>MASEEEEAAAAVASLRPEEETQTNAASPDSLVVRLRGLPYSTNPQGVRDFFDGLKIAEDGVWLLGNGAGEAFVRFEPGVSEADAKAFDRKYIGERYIEVMISTSSERLSRRELFKGDGRGNEEGDADDMPNYLGVVRMRGLPWTSTEADVRSFFDGCSGLRAGEKGVFICRHPDGRSKGMAYAVFDSEQEAAAAVSSKDRQQMGGRYIELFQATKGELNSQRNDATRGPSRPRVPPQLENEGILKIKGLRWAATPAQIREFFNGHESAELEGKECLDVVPVVHPDGRSSGEAFAIFDSPTTAAKMRDKLNGKELDGRWLNLILTNRQEMVHTVEYFGTSASQPFGGVHAGYGGAYNVFPGRSGGEMSALRMRGIPWTTSVQDVQVFFQGYRLLPMPHGVLLVSNASGRSAGEAYAAFESEEEASRAQQAMDRQKMGTRYVELFRCSRAEMNQIAEAGGVKPLGAGGVAMAQRGPAGPRLAGSVPYPTGAPGGYAYGVPYSHGTGGMPLAGNAAAGMGAGMGGAFSGHAAYENAPGFDGRAAPGPGRSPVTCCKLRGLPFSATHQDIFNFFSGLQVIGTLLVRDSAGRPTGEAFCEFNSPYEVTLAGMRHRAHMGSRYVEVFPCTKEEVLSYYNRASGDGGGAAAPAPHVNQSPQTATGASGNPNGALPSAYMAYPAAPTGYGAAIKYGPGPSGQNMPGVAPSPGQMYTDPYAATSSGPVQGGTGGYAFYGGQPQGGYGPPRDALPGGGVAGYPPQNGY</sequence>
<organism evidence="6">
    <name type="scientific">Pinguiococcus pyrenoidosus</name>
    <dbReference type="NCBI Taxonomy" id="172671"/>
    <lineage>
        <taxon>Eukaryota</taxon>
        <taxon>Sar</taxon>
        <taxon>Stramenopiles</taxon>
        <taxon>Ochrophyta</taxon>
        <taxon>Pinguiophyceae</taxon>
        <taxon>Pinguiochrysidales</taxon>
        <taxon>Pinguiochrysidaceae</taxon>
        <taxon>Pinguiococcus</taxon>
    </lineage>
</organism>
<evidence type="ECO:0000256" key="1">
    <source>
        <dbReference type="ARBA" id="ARBA00022737"/>
    </source>
</evidence>
<protein>
    <recommendedName>
        <fullName evidence="5">RRM domain-containing protein</fullName>
    </recommendedName>
</protein>
<feature type="region of interest" description="Disordered" evidence="4">
    <location>
        <begin position="640"/>
        <end position="663"/>
    </location>
</feature>
<dbReference type="SUPFAM" id="SSF54928">
    <property type="entry name" value="RNA-binding domain, RBD"/>
    <property type="match status" value="4"/>
</dbReference>
<feature type="domain" description="RRM" evidence="5">
    <location>
        <begin position="242"/>
        <end position="326"/>
    </location>
</feature>
<dbReference type="PROSITE" id="PS50102">
    <property type="entry name" value="RRM"/>
    <property type="match status" value="3"/>
</dbReference>
<dbReference type="InterPro" id="IPR050666">
    <property type="entry name" value="ESRP"/>
</dbReference>
<keyword evidence="1" id="KW-0677">Repeat</keyword>
<accession>A0A7R9U5K5</accession>
<feature type="region of interest" description="Disordered" evidence="4">
    <location>
        <begin position="1"/>
        <end position="28"/>
    </location>
</feature>
<name>A0A7R9U5K5_9STRA</name>
<evidence type="ECO:0000313" key="6">
    <source>
        <dbReference type="EMBL" id="CAD8255320.1"/>
    </source>
</evidence>
<dbReference type="Pfam" id="PF00076">
    <property type="entry name" value="RRM_1"/>
    <property type="match status" value="4"/>
</dbReference>
<dbReference type="InterPro" id="IPR035979">
    <property type="entry name" value="RBD_domain_sf"/>
</dbReference>
<dbReference type="Gene3D" id="3.30.70.330">
    <property type="match status" value="5"/>
</dbReference>